<name>A0A9P4JZH1_9PLEO</name>
<evidence type="ECO:0000313" key="3">
    <source>
        <dbReference type="Proteomes" id="UP000800093"/>
    </source>
</evidence>
<feature type="compositionally biased region" description="Basic and acidic residues" evidence="1">
    <location>
        <begin position="96"/>
        <end position="106"/>
    </location>
</feature>
<feature type="region of interest" description="Disordered" evidence="1">
    <location>
        <begin position="86"/>
        <end position="106"/>
    </location>
</feature>
<evidence type="ECO:0000256" key="1">
    <source>
        <dbReference type="SAM" id="MobiDB-lite"/>
    </source>
</evidence>
<evidence type="ECO:0000313" key="2">
    <source>
        <dbReference type="EMBL" id="KAF2259206.1"/>
    </source>
</evidence>
<dbReference type="EMBL" id="ML986717">
    <property type="protein sequence ID" value="KAF2259206.1"/>
    <property type="molecule type" value="Genomic_DNA"/>
</dbReference>
<organism evidence="2 3">
    <name type="scientific">Lojkania enalia</name>
    <dbReference type="NCBI Taxonomy" id="147567"/>
    <lineage>
        <taxon>Eukaryota</taxon>
        <taxon>Fungi</taxon>
        <taxon>Dikarya</taxon>
        <taxon>Ascomycota</taxon>
        <taxon>Pezizomycotina</taxon>
        <taxon>Dothideomycetes</taxon>
        <taxon>Pleosporomycetidae</taxon>
        <taxon>Pleosporales</taxon>
        <taxon>Pleosporales incertae sedis</taxon>
        <taxon>Lojkania</taxon>
    </lineage>
</organism>
<dbReference type="OrthoDB" id="537467at2759"/>
<gene>
    <name evidence="2" type="ORF">CC78DRAFT_562741</name>
</gene>
<comment type="caution">
    <text evidence="2">The sequence shown here is derived from an EMBL/GenBank/DDBJ whole genome shotgun (WGS) entry which is preliminary data.</text>
</comment>
<proteinExistence type="predicted"/>
<protein>
    <submittedName>
        <fullName evidence="2">Uncharacterized protein</fullName>
    </submittedName>
</protein>
<keyword evidence="3" id="KW-1185">Reference proteome</keyword>
<dbReference type="AlphaFoldDB" id="A0A9P4JZH1"/>
<dbReference type="Proteomes" id="UP000800093">
    <property type="component" value="Unassembled WGS sequence"/>
</dbReference>
<sequence length="256" mass="28580">MNWNGPWPRSSKSQATPAPLYLLPEGELTSYYGCRTIGAHKSQATKEATTPARYCSSHHCNRSLHLFDSNTEDAFVAFLDGTETLPRAEGTSQGKGKSEKKPRSDHGILASFNYSADLKPKRVEGMEDSATLGDQSMAKEAVIDDHDLTRLSIRSERLVWSVQNIPKVNGSVGGEKGNADLFEETKEMLERRKERENKEEEREHVTRTARRGVAFGFVVEDGGDGGDGKEMRRKCEAMMPGKVVEPSFAKDDWRIR</sequence>
<reference evidence="3" key="1">
    <citation type="journal article" date="2020" name="Stud. Mycol.">
        <title>101 Dothideomycetes genomes: A test case for predicting lifestyles and emergence of pathogens.</title>
        <authorList>
            <person name="Haridas S."/>
            <person name="Albert R."/>
            <person name="Binder M."/>
            <person name="Bloem J."/>
            <person name="LaButti K."/>
            <person name="Salamov A."/>
            <person name="Andreopoulos B."/>
            <person name="Baker S."/>
            <person name="Barry K."/>
            <person name="Bills G."/>
            <person name="Bluhm B."/>
            <person name="Cannon C."/>
            <person name="Castanera R."/>
            <person name="Culley D."/>
            <person name="Daum C."/>
            <person name="Ezra D."/>
            <person name="Gonzalez J."/>
            <person name="Henrissat B."/>
            <person name="Kuo A."/>
            <person name="Liang C."/>
            <person name="Lipzen A."/>
            <person name="Lutzoni F."/>
            <person name="Magnuson J."/>
            <person name="Mondo S."/>
            <person name="Nolan M."/>
            <person name="Ohm R."/>
            <person name="Pangilinan J."/>
            <person name="Park H.-J."/>
            <person name="Ramirez L."/>
            <person name="Alfaro M."/>
            <person name="Sun H."/>
            <person name="Tritt A."/>
            <person name="Yoshinaga Y."/>
            <person name="Zwiers L.-H."/>
            <person name="Turgeon B."/>
            <person name="Goodwin S."/>
            <person name="Spatafora J."/>
            <person name="Crous P."/>
            <person name="Grigoriev I."/>
        </authorList>
    </citation>
    <scope>NUCLEOTIDE SEQUENCE [LARGE SCALE GENOMIC DNA]</scope>
    <source>
        <strain evidence="3">CBS 304.66</strain>
    </source>
</reference>
<accession>A0A9P4JZH1</accession>